<dbReference type="SUPFAM" id="SSF46785">
    <property type="entry name" value="Winged helix' DNA-binding domain"/>
    <property type="match status" value="1"/>
</dbReference>
<evidence type="ECO:0000256" key="1">
    <source>
        <dbReference type="SAM" id="MobiDB-lite"/>
    </source>
</evidence>
<keyword evidence="4" id="KW-1185">Reference proteome</keyword>
<feature type="region of interest" description="Disordered" evidence="1">
    <location>
        <begin position="117"/>
        <end position="136"/>
    </location>
</feature>
<dbReference type="PANTHER" id="PTHR28637:SF1">
    <property type="entry name" value="DNA REPLICATION FACTOR CDT1"/>
    <property type="match status" value="1"/>
</dbReference>
<dbReference type="InterPro" id="IPR045173">
    <property type="entry name" value="Cdt1"/>
</dbReference>
<feature type="compositionally biased region" description="Basic and acidic residues" evidence="1">
    <location>
        <begin position="281"/>
        <end position="296"/>
    </location>
</feature>
<dbReference type="CDD" id="cd08674">
    <property type="entry name" value="Cdt1_m"/>
    <property type="match status" value="1"/>
</dbReference>
<dbReference type="GO" id="GO:0071163">
    <property type="term" value="P:DNA replication preinitiation complex assembly"/>
    <property type="evidence" value="ECO:0007669"/>
    <property type="project" value="InterPro"/>
</dbReference>
<evidence type="ECO:0000313" key="4">
    <source>
        <dbReference type="Proteomes" id="UP001174909"/>
    </source>
</evidence>
<proteinExistence type="predicted"/>
<dbReference type="GO" id="GO:0000076">
    <property type="term" value="P:DNA replication checkpoint signaling"/>
    <property type="evidence" value="ECO:0007669"/>
    <property type="project" value="TreeGrafter"/>
</dbReference>
<dbReference type="SMART" id="SM01075">
    <property type="entry name" value="CDT1"/>
    <property type="match status" value="1"/>
</dbReference>
<dbReference type="GO" id="GO:0070182">
    <property type="term" value="F:DNA polymerase binding"/>
    <property type="evidence" value="ECO:0007669"/>
    <property type="project" value="TreeGrafter"/>
</dbReference>
<dbReference type="InterPro" id="IPR036390">
    <property type="entry name" value="WH_DNA-bd_sf"/>
</dbReference>
<dbReference type="Pfam" id="PF08839">
    <property type="entry name" value="CDT1"/>
    <property type="match status" value="1"/>
</dbReference>
<feature type="domain" description="CDT1 Geminin-binding" evidence="2">
    <location>
        <begin position="28"/>
        <end position="204"/>
    </location>
</feature>
<evidence type="ECO:0000313" key="3">
    <source>
        <dbReference type="EMBL" id="CAI8014234.1"/>
    </source>
</evidence>
<organism evidence="3 4">
    <name type="scientific">Geodia barretti</name>
    <name type="common">Barrett's horny sponge</name>
    <dbReference type="NCBI Taxonomy" id="519541"/>
    <lineage>
        <taxon>Eukaryota</taxon>
        <taxon>Metazoa</taxon>
        <taxon>Porifera</taxon>
        <taxon>Demospongiae</taxon>
        <taxon>Heteroscleromorpha</taxon>
        <taxon>Tetractinellida</taxon>
        <taxon>Astrophorina</taxon>
        <taxon>Geodiidae</taxon>
        <taxon>Geodia</taxon>
    </lineage>
</organism>
<dbReference type="EMBL" id="CASHTH010001351">
    <property type="protein sequence ID" value="CAI8014234.1"/>
    <property type="molecule type" value="Genomic_DNA"/>
</dbReference>
<comment type="caution">
    <text evidence="3">The sequence shown here is derived from an EMBL/GenBank/DDBJ whole genome shotgun (WGS) entry which is preliminary data.</text>
</comment>
<gene>
    <name evidence="3" type="ORF">GBAR_LOCUS8930</name>
</gene>
<dbReference type="Proteomes" id="UP001174909">
    <property type="component" value="Unassembled WGS sequence"/>
</dbReference>
<dbReference type="AlphaFoldDB" id="A0AA35RMH6"/>
<protein>
    <submittedName>
        <fullName evidence="3">DNA replication factor Cdt1</fullName>
    </submittedName>
</protein>
<accession>A0AA35RMH6</accession>
<name>A0AA35RMH6_GEOBA</name>
<dbReference type="PANTHER" id="PTHR28637">
    <property type="entry name" value="DNA REPLICATION FACTOR CDT1"/>
    <property type="match status" value="1"/>
</dbReference>
<evidence type="ECO:0000259" key="2">
    <source>
        <dbReference type="SMART" id="SM01075"/>
    </source>
</evidence>
<feature type="region of interest" description="Disordered" evidence="1">
    <location>
        <begin position="276"/>
        <end position="301"/>
    </location>
</feature>
<dbReference type="GO" id="GO:0005634">
    <property type="term" value="C:nucleus"/>
    <property type="evidence" value="ECO:0007669"/>
    <property type="project" value="TreeGrafter"/>
</dbReference>
<dbReference type="GO" id="GO:0000278">
    <property type="term" value="P:mitotic cell cycle"/>
    <property type="evidence" value="ECO:0007669"/>
    <property type="project" value="TreeGrafter"/>
</dbReference>
<dbReference type="InterPro" id="IPR014939">
    <property type="entry name" value="CDT1_Gemini-bd-like"/>
</dbReference>
<dbReference type="GO" id="GO:0003677">
    <property type="term" value="F:DNA binding"/>
    <property type="evidence" value="ECO:0007669"/>
    <property type="project" value="InterPro"/>
</dbReference>
<sequence length="308" mass="35709">MFLSSKQPAYQRFHNLARSAGETPDLPLPYKYQVLLERFRCTDTVATMLQKRREICTFGKLKRAVEEMTRRKYENRNLAQMETVYPRAYIFRQEKNIPGVYDKRTYESYQLTVECNAREDGREEKEGEEEGEKEKTNAVLDSSALLRRKNLFNMNLRDITRRYHKQFLTSLNPPLEIPDEKVLRWHPAFQLDGVPNIEEAQLPKPPLTESYTTAQDVLNAAQGRLGPRVQRILEGVASSSERNGAEPVREVGGVSGPFDPALRGVSQKLHCRRYSRRRSRVKSDITRDPCRRRAGDGPRMPQLARILR</sequence>
<reference evidence="3" key="1">
    <citation type="submission" date="2023-03" db="EMBL/GenBank/DDBJ databases">
        <authorList>
            <person name="Steffen K."/>
            <person name="Cardenas P."/>
        </authorList>
    </citation>
    <scope>NUCLEOTIDE SEQUENCE</scope>
</reference>
<dbReference type="GO" id="GO:0030174">
    <property type="term" value="P:regulation of DNA-templated DNA replication initiation"/>
    <property type="evidence" value="ECO:0007669"/>
    <property type="project" value="InterPro"/>
</dbReference>